<reference evidence="2" key="2">
    <citation type="submission" date="2020-05" db="EMBL/GenBank/DDBJ databases">
        <title>Complete genome sequence of Bradyrhizobium diazoefficiens XF6 isolated from soybean nodule.</title>
        <authorList>
            <person name="Noda R."/>
            <person name="Kakizaki K."/>
            <person name="Minamisawa K."/>
        </authorList>
    </citation>
    <scope>NUCLEOTIDE SEQUENCE</scope>
    <source>
        <strain evidence="2">XF6</strain>
    </source>
</reference>
<protein>
    <submittedName>
        <fullName evidence="2">Uncharacterized protein</fullName>
    </submittedName>
</protein>
<dbReference type="EMBL" id="AP023095">
    <property type="protein sequence ID" value="BCE59563.1"/>
    <property type="molecule type" value="Genomic_DNA"/>
</dbReference>
<evidence type="ECO:0000313" key="1">
    <source>
        <dbReference type="EMBL" id="BCE59563.1"/>
    </source>
</evidence>
<accession>A0A810AWH7</accession>
<evidence type="ECO:0000313" key="2">
    <source>
        <dbReference type="EMBL" id="BCE68246.1"/>
    </source>
</evidence>
<dbReference type="EMBL" id="AP023096">
    <property type="protein sequence ID" value="BCE68246.1"/>
    <property type="molecule type" value="Genomic_DNA"/>
</dbReference>
<dbReference type="AlphaFoldDB" id="A0A810AWH7"/>
<sequence>MSTDTEHAALLEQIASELRERPHQRNWIAQFRDCEALPLSRAAEIAGADPETIRRWCVAVEYTDRPLGYLVGGLWLVDMPELMRQLEARRGERARRAAEGRLEEYRAQQSATLQGCVTP</sequence>
<proteinExistence type="predicted"/>
<name>A0A810AWH7_9BRAD</name>
<organism evidence="2">
    <name type="scientific">Bradyrhizobium diazoefficiens</name>
    <dbReference type="NCBI Taxonomy" id="1355477"/>
    <lineage>
        <taxon>Bacteria</taxon>
        <taxon>Pseudomonadati</taxon>
        <taxon>Pseudomonadota</taxon>
        <taxon>Alphaproteobacteria</taxon>
        <taxon>Hyphomicrobiales</taxon>
        <taxon>Nitrobacteraceae</taxon>
        <taxon>Bradyrhizobium</taxon>
    </lineage>
</organism>
<gene>
    <name evidence="1" type="ORF">XF5B_70750</name>
    <name evidence="2" type="ORF">XF6B_70450</name>
</gene>
<dbReference type="RefSeq" id="WP_182869446.1">
    <property type="nucleotide sequence ID" value="NZ_AP022638.1"/>
</dbReference>
<reference evidence="1" key="1">
    <citation type="submission" date="2020-05" db="EMBL/GenBank/DDBJ databases">
        <title>Complete genome sequence of Bradyrhizobium diazoefficiens XF5 isolated from soybean nodule.</title>
        <authorList>
            <person name="Noda R."/>
            <person name="Kakizaki K."/>
            <person name="Minamisawa K."/>
        </authorList>
    </citation>
    <scope>NUCLEOTIDE SEQUENCE</scope>
    <source>
        <strain evidence="1">XF5</strain>
    </source>
</reference>